<dbReference type="PANTHER" id="PTHR11941:SF54">
    <property type="entry name" value="ENOYL-COA HYDRATASE, MITOCHONDRIAL"/>
    <property type="match status" value="1"/>
</dbReference>
<name>A0ABV5XUN5_ARTRM</name>
<dbReference type="EMBL" id="JBHMBC010000007">
    <property type="protein sequence ID" value="MFB9818463.1"/>
    <property type="molecule type" value="Genomic_DNA"/>
</dbReference>
<keyword evidence="3" id="KW-1185">Reference proteome</keyword>
<dbReference type="CDD" id="cd06558">
    <property type="entry name" value="crotonase-like"/>
    <property type="match status" value="1"/>
</dbReference>
<dbReference type="Proteomes" id="UP001589702">
    <property type="component" value="Unassembled WGS sequence"/>
</dbReference>
<dbReference type="InterPro" id="IPR029045">
    <property type="entry name" value="ClpP/crotonase-like_dom_sf"/>
</dbReference>
<evidence type="ECO:0000313" key="2">
    <source>
        <dbReference type="EMBL" id="MFB9818463.1"/>
    </source>
</evidence>
<sequence>MALKPEEFGTLLIEEREDRVTVLLNRPEVRNAIDQQMVDELHQVCDYLEREPKILIIAGVEGVFASGADIGQLRERRRDDALRGINSTIFVRIAKLPMPVIAALDGYCLGGGAELAYAADFRIGTPSLRIGNPETGLGIMAAAGATWRLKELVGEPIAKEILLAGAVLRAEEALRINLITQIHEAPVLMEAAHNLADRIGRQDPLAVRITKSVFHAPAEAHPVIDTLAQGMLFESQAKFDRMQAFLDKKSAKQSSDKQSSDNPDRTRK</sequence>
<proteinExistence type="predicted"/>
<organism evidence="2 3">
    <name type="scientific">Arthrobacter ramosus</name>
    <dbReference type="NCBI Taxonomy" id="1672"/>
    <lineage>
        <taxon>Bacteria</taxon>
        <taxon>Bacillati</taxon>
        <taxon>Actinomycetota</taxon>
        <taxon>Actinomycetes</taxon>
        <taxon>Micrococcales</taxon>
        <taxon>Micrococcaceae</taxon>
        <taxon>Arthrobacter</taxon>
    </lineage>
</organism>
<accession>A0ABV5XUN5</accession>
<dbReference type="Gene3D" id="3.90.226.10">
    <property type="entry name" value="2-enoyl-CoA Hydratase, Chain A, domain 1"/>
    <property type="match status" value="1"/>
</dbReference>
<reference evidence="2 3" key="1">
    <citation type="submission" date="2024-09" db="EMBL/GenBank/DDBJ databases">
        <authorList>
            <person name="Sun Q."/>
            <person name="Mori K."/>
        </authorList>
    </citation>
    <scope>NUCLEOTIDE SEQUENCE [LARGE SCALE GENOMIC DNA]</scope>
    <source>
        <strain evidence="2 3">JCM 1334</strain>
    </source>
</reference>
<dbReference type="PANTHER" id="PTHR11941">
    <property type="entry name" value="ENOYL-COA HYDRATASE-RELATED"/>
    <property type="match status" value="1"/>
</dbReference>
<evidence type="ECO:0000313" key="3">
    <source>
        <dbReference type="Proteomes" id="UP001589702"/>
    </source>
</evidence>
<dbReference type="SUPFAM" id="SSF52096">
    <property type="entry name" value="ClpP/crotonase"/>
    <property type="match status" value="1"/>
</dbReference>
<comment type="caution">
    <text evidence="2">The sequence shown here is derived from an EMBL/GenBank/DDBJ whole genome shotgun (WGS) entry which is preliminary data.</text>
</comment>
<feature type="region of interest" description="Disordered" evidence="1">
    <location>
        <begin position="246"/>
        <end position="268"/>
    </location>
</feature>
<dbReference type="InterPro" id="IPR001753">
    <property type="entry name" value="Enoyl-CoA_hydra/iso"/>
</dbReference>
<gene>
    <name evidence="2" type="ORF">ACFFP1_03000</name>
</gene>
<dbReference type="RefSeq" id="WP_234748793.1">
    <property type="nucleotide sequence ID" value="NZ_BAAAWN010000001.1"/>
</dbReference>
<dbReference type="Pfam" id="PF00378">
    <property type="entry name" value="ECH_1"/>
    <property type="match status" value="1"/>
</dbReference>
<protein>
    <submittedName>
        <fullName evidence="2">Enoyl-CoA hydratase/isomerase family protein</fullName>
    </submittedName>
</protein>
<evidence type="ECO:0000256" key="1">
    <source>
        <dbReference type="SAM" id="MobiDB-lite"/>
    </source>
</evidence>